<sequence length="1069" mass="112538">MCARSSNSIAGVPATAPNITTARLIAIVTGIIGAVLAIATPLLPVQQDVSTLSWPQNSFGSVNAPLVSYSPLELNATIPCSTATRLDGGGTVMSTAPIAAAKTEQRALTVRVDDDRLQVLLRDRVLAEAPVSDLASDCALTISSNAARTVVDLGGAATTVDGDVRPQVVGIFTDLTAPVDGLNVRVDIDSRYSSTPTTFKLLAMIVGALAVVASLFALHRLDSVDGRRHRRFLPSRWKTVTGVDAVVVGVLVLWHFIGANTSDDGYLLNMARVSEHAGYMANYFRWFGVPEAPFGMPYYDMLAALAKVSTASIWMRLPATIAALLCWLVISREVIPRLGRAVLTNRVALWTAGLVFLAFWLPYDNGLRPEPVIALGALLTWCSIERAIATGRLLPAAVGTLIAAFSLAAGPTGLIAVAALLAGLRPIVMIIVKRAQQVGLLAVLAPLIASGLAVVIAIFADQTLSTVLEATRVRSALGPNVPWFEERVRWDALMTISPDGSLARRFGMFAMLLCIVVCIAVMLRKNGRIPGTATGPSRRILGIVLGALALMMFTPTKWTHHFGVYAGLAASLGALAAVAVTAATVRSPRNRTLFTAAVLFLTAVAFTSSNGWWYVSSYGIPWFDKPPSIAGKGFSTILLGLTVLTLLYAAYQHVRLPYRTAETTTRRRFAPSALTIVAGGVVAFEVLSFAKGAVAQYPAYSIARSNFSALAGNSCGLAGDVQVETDVNGSVLQPIDPAPDALGAGGSTGFTPDGVAEDLTADSEDTAQGSANSIRPEDSEESASATSSNSAGTSGGTNENVGINGSTVALPFGLNPETTPVLGSFGATEPASLTSGWYQLSDTDRGDLIAIAAAGRIRSVDKDGIVTPGQRVELEYGRRDGGDVQALGRVTPLDIGPAPSWRNLRVPMSDLPADANAVRIVAEDNDLAGDQWLAVTPPRVPKTQTLNSLVGSTDPVLLDWAVGLAFPCQRPFDHRDGVAEVPKYRILPDRTGAESTNAWQDSFGGGPLGWTELLLGAQTLPSYLADDYARDWGSIERYTPLDPAAATAGITVEQQSRSGLSSDGPMKTG</sequence>
<dbReference type="GO" id="GO:0071555">
    <property type="term" value="P:cell wall organization"/>
    <property type="evidence" value="ECO:0007669"/>
    <property type="project" value="UniProtKB-KW"/>
</dbReference>
<keyword evidence="6 16" id="KW-0808">Transferase</keyword>
<feature type="transmembrane region" description="Helical" evidence="12">
    <location>
        <begin position="592"/>
        <end position="613"/>
    </location>
</feature>
<evidence type="ECO:0000313" key="16">
    <source>
        <dbReference type="EMBL" id="AMY22635.1"/>
    </source>
</evidence>
<dbReference type="EC" id="2.4.2.-" evidence="16"/>
<evidence type="ECO:0000256" key="4">
    <source>
        <dbReference type="ARBA" id="ARBA00022475"/>
    </source>
</evidence>
<evidence type="ECO:0000259" key="15">
    <source>
        <dbReference type="Pfam" id="PF17689"/>
    </source>
</evidence>
<dbReference type="PATRIC" id="fig|1653479.3.peg.1340"/>
<feature type="transmembrane region" description="Helical" evidence="12">
    <location>
        <begin position="239"/>
        <end position="257"/>
    </location>
</feature>
<feature type="transmembrane region" description="Helical" evidence="12">
    <location>
        <begin position="342"/>
        <end position="361"/>
    </location>
</feature>
<feature type="domain" description="Arabinosyltransferas concanavalin like" evidence="15">
    <location>
        <begin position="46"/>
        <end position="191"/>
    </location>
</feature>
<feature type="transmembrane region" description="Helical" evidence="12">
    <location>
        <begin position="311"/>
        <end position="330"/>
    </location>
</feature>
<dbReference type="OrthoDB" id="3584570at2"/>
<feature type="transmembrane region" description="Helical" evidence="12">
    <location>
        <begin position="21"/>
        <end position="43"/>
    </location>
</feature>
<feature type="transmembrane region" description="Helical" evidence="12">
    <location>
        <begin position="440"/>
        <end position="460"/>
    </location>
</feature>
<keyword evidence="8 12" id="KW-1133">Transmembrane helix</keyword>
<dbReference type="KEGG" id="rhs:A3Q41_01327"/>
<feature type="compositionally biased region" description="Acidic residues" evidence="11">
    <location>
        <begin position="755"/>
        <end position="765"/>
    </location>
</feature>
<dbReference type="GO" id="GO:0071766">
    <property type="term" value="P:Actinobacterium-type cell wall biogenesis"/>
    <property type="evidence" value="ECO:0007669"/>
    <property type="project" value="InterPro"/>
</dbReference>
<comment type="subcellular location">
    <subcellularLocation>
        <location evidence="2">Cell membrane</location>
        <topology evidence="2">Multi-pass membrane protein</topology>
    </subcellularLocation>
</comment>
<dbReference type="GO" id="GO:0005886">
    <property type="term" value="C:plasma membrane"/>
    <property type="evidence" value="ECO:0007669"/>
    <property type="project" value="UniProtKB-SubCell"/>
</dbReference>
<evidence type="ECO:0000256" key="7">
    <source>
        <dbReference type="ARBA" id="ARBA00022692"/>
    </source>
</evidence>
<reference evidence="16 17" key="1">
    <citation type="journal article" date="2016" name="Genome Announc.">
        <title>Complete Genome and Plasmid Sequences for Rhodococcus fascians D188 and Draft Sequences for Rhodococcus Isolates PBTS 1 and PBTS 2.</title>
        <authorList>
            <person name="Stamler R.A."/>
            <person name="Vereecke D."/>
            <person name="Zhang Y."/>
            <person name="Schilkey F."/>
            <person name="Devitt N."/>
            <person name="Randall J.J."/>
        </authorList>
    </citation>
    <scope>NUCLEOTIDE SEQUENCE [LARGE SCALE GENOMIC DNA]</scope>
    <source>
        <strain evidence="16 17">PBTS2</strain>
    </source>
</reference>
<dbReference type="Pfam" id="PF17689">
    <property type="entry name" value="Arabino_trans_N"/>
    <property type="match status" value="1"/>
</dbReference>
<feature type="region of interest" description="Disordered" evidence="11">
    <location>
        <begin position="730"/>
        <end position="802"/>
    </location>
</feature>
<keyword evidence="10" id="KW-0961">Cell wall biogenesis/degradation</keyword>
<dbReference type="AlphaFoldDB" id="A0A143QHK6"/>
<keyword evidence="4" id="KW-1003">Cell membrane</keyword>
<feature type="transmembrane region" description="Helical" evidence="12">
    <location>
        <begin position="562"/>
        <end position="585"/>
    </location>
</feature>
<accession>A0A143QHK6</accession>
<evidence type="ECO:0000256" key="10">
    <source>
        <dbReference type="ARBA" id="ARBA00023316"/>
    </source>
</evidence>
<dbReference type="Proteomes" id="UP000076038">
    <property type="component" value="Chromosome"/>
</dbReference>
<evidence type="ECO:0000256" key="6">
    <source>
        <dbReference type="ARBA" id="ARBA00022679"/>
    </source>
</evidence>
<comment type="similarity">
    <text evidence="3">Belongs to the emb family.</text>
</comment>
<dbReference type="Pfam" id="PF14896">
    <property type="entry name" value="Arabino_trans_C"/>
    <property type="match status" value="1"/>
</dbReference>
<proteinExistence type="inferred from homology"/>
<feature type="domain" description="Arabinofuranosyltransferase central" evidence="13">
    <location>
        <begin position="195"/>
        <end position="655"/>
    </location>
</feature>
<feature type="transmembrane region" description="Helical" evidence="12">
    <location>
        <begin position="506"/>
        <end position="524"/>
    </location>
</feature>
<organism evidence="16 17">
    <name type="scientific">Rhodococcoides fascians</name>
    <name type="common">Rhodococcus fascians</name>
    <dbReference type="NCBI Taxonomy" id="1828"/>
    <lineage>
        <taxon>Bacteria</taxon>
        <taxon>Bacillati</taxon>
        <taxon>Actinomycetota</taxon>
        <taxon>Actinomycetes</taxon>
        <taxon>Mycobacteriales</taxon>
        <taxon>Nocardiaceae</taxon>
        <taxon>Rhodococcoides</taxon>
    </lineage>
</organism>
<evidence type="ECO:0000256" key="12">
    <source>
        <dbReference type="SAM" id="Phobius"/>
    </source>
</evidence>
<evidence type="ECO:0000313" key="17">
    <source>
        <dbReference type="Proteomes" id="UP000076038"/>
    </source>
</evidence>
<feature type="compositionally biased region" description="Low complexity" evidence="11">
    <location>
        <begin position="782"/>
        <end position="800"/>
    </location>
</feature>
<dbReference type="InterPro" id="IPR032731">
    <property type="entry name" value="Arabino_trans_C"/>
</dbReference>
<evidence type="ECO:0000256" key="3">
    <source>
        <dbReference type="ARBA" id="ARBA00008195"/>
    </source>
</evidence>
<evidence type="ECO:0000256" key="2">
    <source>
        <dbReference type="ARBA" id="ARBA00004651"/>
    </source>
</evidence>
<keyword evidence="7 12" id="KW-0812">Transmembrane</keyword>
<feature type="domain" description="Arabinosyltransferase C-terminal" evidence="14">
    <location>
        <begin position="686"/>
        <end position="1067"/>
    </location>
</feature>
<dbReference type="InterPro" id="IPR007680">
    <property type="entry name" value="Arabino_trans_central"/>
</dbReference>
<feature type="transmembrane region" description="Helical" evidence="12">
    <location>
        <begin position="672"/>
        <end position="690"/>
    </location>
</feature>
<name>A0A143QHK6_RHOFA</name>
<dbReference type="EMBL" id="CP015220">
    <property type="protein sequence ID" value="AMY22635.1"/>
    <property type="molecule type" value="Genomic_DNA"/>
</dbReference>
<feature type="transmembrane region" description="Helical" evidence="12">
    <location>
        <begin position="633"/>
        <end position="651"/>
    </location>
</feature>
<dbReference type="Pfam" id="PF04602">
    <property type="entry name" value="Arabinose_trans"/>
    <property type="match status" value="1"/>
</dbReference>
<keyword evidence="17" id="KW-1185">Reference proteome</keyword>
<feature type="transmembrane region" description="Helical" evidence="12">
    <location>
        <begin position="401"/>
        <end position="428"/>
    </location>
</feature>
<gene>
    <name evidence="16" type="primary">embC_2</name>
    <name evidence="16" type="ORF">A3Q41_01327</name>
</gene>
<dbReference type="Gene3D" id="2.60.120.610">
    <property type="entry name" value="arabinofuranosyltransferase like domain"/>
    <property type="match status" value="1"/>
</dbReference>
<evidence type="ECO:0000256" key="11">
    <source>
        <dbReference type="SAM" id="MobiDB-lite"/>
    </source>
</evidence>
<reference evidence="17" key="2">
    <citation type="submission" date="2016-04" db="EMBL/GenBank/DDBJ databases">
        <title>Complete Genome and Plasmid Sequences for Rhodococcus fascians D188 and Draft Sequences for Rhodococcus spp. Isolates PBTS 1 and PBTS 2.</title>
        <authorList>
            <person name="Stamer R."/>
            <person name="Vereecke D."/>
            <person name="Zhang Y."/>
            <person name="Schilkey F."/>
            <person name="Devitt N."/>
            <person name="Randall J."/>
        </authorList>
    </citation>
    <scope>NUCLEOTIDE SEQUENCE [LARGE SCALE GENOMIC DNA]</scope>
    <source>
        <strain evidence="17">PBTS2</strain>
    </source>
</reference>
<evidence type="ECO:0000256" key="9">
    <source>
        <dbReference type="ARBA" id="ARBA00023136"/>
    </source>
</evidence>
<evidence type="ECO:0000259" key="14">
    <source>
        <dbReference type="Pfam" id="PF14896"/>
    </source>
</evidence>
<keyword evidence="9 12" id="KW-0472">Membrane</keyword>
<dbReference type="Gene3D" id="2.60.120.940">
    <property type="entry name" value="EmbC, C-terminal domain, subdomain 2"/>
    <property type="match status" value="1"/>
</dbReference>
<comment type="function">
    <text evidence="1">Arabinosyl transferase responsible for the polymerization of arabinose into the arabinan of arabinogalactan.</text>
</comment>
<protein>
    <submittedName>
        <fullName evidence="16">Putative arabinosyltransferase C</fullName>
        <ecNumber evidence="16">2.4.2.-</ecNumber>
    </submittedName>
</protein>
<evidence type="ECO:0000256" key="1">
    <source>
        <dbReference type="ARBA" id="ARBA00003001"/>
    </source>
</evidence>
<keyword evidence="5 16" id="KW-0328">Glycosyltransferase</keyword>
<feature type="transmembrane region" description="Helical" evidence="12">
    <location>
        <begin position="536"/>
        <end position="556"/>
    </location>
</feature>
<dbReference type="InterPro" id="IPR027451">
    <property type="entry name" value="EmbABC_dom1"/>
</dbReference>
<feature type="transmembrane region" description="Helical" evidence="12">
    <location>
        <begin position="199"/>
        <end position="218"/>
    </location>
</feature>
<evidence type="ECO:0000256" key="8">
    <source>
        <dbReference type="ARBA" id="ARBA00022989"/>
    </source>
</evidence>
<dbReference type="InterPro" id="IPR040920">
    <property type="entry name" value="Arabino_trans_N"/>
</dbReference>
<dbReference type="Gene3D" id="3.40.190.160">
    <property type="match status" value="1"/>
</dbReference>
<dbReference type="InterPro" id="IPR042486">
    <property type="entry name" value="Arabino_trans_C_2"/>
</dbReference>
<evidence type="ECO:0000259" key="13">
    <source>
        <dbReference type="Pfam" id="PF04602"/>
    </source>
</evidence>
<dbReference type="GO" id="GO:0052636">
    <property type="term" value="F:arabinosyltransferase activity"/>
    <property type="evidence" value="ECO:0007669"/>
    <property type="project" value="InterPro"/>
</dbReference>
<evidence type="ECO:0000256" key="5">
    <source>
        <dbReference type="ARBA" id="ARBA00022676"/>
    </source>
</evidence>